<reference evidence="3 4" key="1">
    <citation type="submission" date="2015-01" db="EMBL/GenBank/DDBJ databases">
        <title>The Genome Sequence of Exophiala oligosperma CBS72588.</title>
        <authorList>
            <consortium name="The Broad Institute Genomics Platform"/>
            <person name="Cuomo C."/>
            <person name="de Hoog S."/>
            <person name="Gorbushina A."/>
            <person name="Stielow B."/>
            <person name="Teixiera M."/>
            <person name="Abouelleil A."/>
            <person name="Chapman S.B."/>
            <person name="Priest M."/>
            <person name="Young S.K."/>
            <person name="Wortman J."/>
            <person name="Nusbaum C."/>
            <person name="Birren B."/>
        </authorList>
    </citation>
    <scope>NUCLEOTIDE SEQUENCE [LARGE SCALE GENOMIC DNA]</scope>
    <source>
        <strain evidence="3 4">CBS 72588</strain>
    </source>
</reference>
<feature type="region of interest" description="Disordered" evidence="1">
    <location>
        <begin position="80"/>
        <end position="137"/>
    </location>
</feature>
<feature type="domain" description="Peroxin/Ferlin" evidence="2">
    <location>
        <begin position="219"/>
        <end position="255"/>
    </location>
</feature>
<feature type="region of interest" description="Disordered" evidence="1">
    <location>
        <begin position="472"/>
        <end position="545"/>
    </location>
</feature>
<dbReference type="GeneID" id="27359678"/>
<dbReference type="Proteomes" id="UP000053342">
    <property type="component" value="Unassembled WGS sequence"/>
</dbReference>
<accession>A0A0D2DD82</accession>
<dbReference type="HOGENOM" id="CLU_028361_2_1_1"/>
<feature type="region of interest" description="Disordered" evidence="1">
    <location>
        <begin position="1"/>
        <end position="20"/>
    </location>
</feature>
<dbReference type="RefSeq" id="XP_016260616.1">
    <property type="nucleotide sequence ID" value="XM_016408862.1"/>
</dbReference>
<feature type="compositionally biased region" description="Basic and acidic residues" evidence="1">
    <location>
        <begin position="500"/>
        <end position="516"/>
    </location>
</feature>
<dbReference type="OrthoDB" id="72441at2759"/>
<evidence type="ECO:0000256" key="1">
    <source>
        <dbReference type="SAM" id="MobiDB-lite"/>
    </source>
</evidence>
<gene>
    <name evidence="3" type="ORF">PV06_07604</name>
</gene>
<evidence type="ECO:0000313" key="3">
    <source>
        <dbReference type="EMBL" id="KIW40400.1"/>
    </source>
</evidence>
<sequence>MSNNVSNFATRVSTADGAFADPYDHEISLIDATEAADPPEQDAPQPSSASAQSSRLSKIPTKALVKDQLVKRKYAKWQADRVATHSSVDEPQPQGSRPASEPVEEGEHAQPTQTVDFAHDGSVNRGQKSVEKRRLESKRLKHQVHEIDILYENQRGSFFCGIPLYSHSSLLPVDPGPWVNKDFHDSPVNITNAQVPDPSWEWAWKTWYVDMSYDVDEEGWQYSFSFGQNFSWHGTHPWFHSFVRRRRWLRKRVKRDDGRLRVRPGSVGAAHHLTGDYFTIHSKRDRSPASVVEGTAQTARPASFLSYQSTTASELPPEDVKDIASLLKALKLAAVDREKIDLVKHFVNQAGDELYYLGEHIPDIMSFLVFQNSRTQLLAHLKKTTDHARRHRQKHEDEKRPESDEESRRIDNLVKAVDAANAQIGGLEFWSDRKHVLKISDDNALETRAIATIFDAPAPKPKVEEDPVKEIRGIPASADLNGQRTASAEAKDEDKDEKEEEKKKQDKGKGRARDHDSEDDQVEADSSSTPTPRLRPDQVLIPDSD</sequence>
<feature type="compositionally biased region" description="Basic and acidic residues" evidence="1">
    <location>
        <begin position="394"/>
        <end position="408"/>
    </location>
</feature>
<organism evidence="3 4">
    <name type="scientific">Exophiala oligosperma</name>
    <dbReference type="NCBI Taxonomy" id="215243"/>
    <lineage>
        <taxon>Eukaryota</taxon>
        <taxon>Fungi</taxon>
        <taxon>Dikarya</taxon>
        <taxon>Ascomycota</taxon>
        <taxon>Pezizomycotina</taxon>
        <taxon>Eurotiomycetes</taxon>
        <taxon>Chaetothyriomycetidae</taxon>
        <taxon>Chaetothyriales</taxon>
        <taxon>Herpotrichiellaceae</taxon>
        <taxon>Exophiala</taxon>
    </lineage>
</organism>
<dbReference type="InterPro" id="IPR006614">
    <property type="entry name" value="Peroxin/Ferlin"/>
</dbReference>
<feature type="region of interest" description="Disordered" evidence="1">
    <location>
        <begin position="25"/>
        <end position="62"/>
    </location>
</feature>
<evidence type="ECO:0000259" key="2">
    <source>
        <dbReference type="SMART" id="SM00694"/>
    </source>
</evidence>
<feature type="compositionally biased region" description="Basic and acidic residues" evidence="1">
    <location>
        <begin position="128"/>
        <end position="137"/>
    </location>
</feature>
<feature type="compositionally biased region" description="Low complexity" evidence="1">
    <location>
        <begin position="35"/>
        <end position="54"/>
    </location>
</feature>
<name>A0A0D2DD82_9EURO</name>
<feature type="region of interest" description="Disordered" evidence="1">
    <location>
        <begin position="383"/>
        <end position="408"/>
    </location>
</feature>
<dbReference type="STRING" id="215243.A0A0D2DD82"/>
<dbReference type="GO" id="GO:0016020">
    <property type="term" value="C:membrane"/>
    <property type="evidence" value="ECO:0007669"/>
    <property type="project" value="InterPro"/>
</dbReference>
<feature type="compositionally biased region" description="Polar residues" evidence="1">
    <location>
        <begin position="1"/>
        <end position="13"/>
    </location>
</feature>
<protein>
    <recommendedName>
        <fullName evidence="2">Peroxin/Ferlin domain-containing protein</fullName>
    </recommendedName>
</protein>
<dbReference type="EMBL" id="KN847338">
    <property type="protein sequence ID" value="KIW40400.1"/>
    <property type="molecule type" value="Genomic_DNA"/>
</dbReference>
<keyword evidence="4" id="KW-1185">Reference proteome</keyword>
<proteinExistence type="predicted"/>
<evidence type="ECO:0000313" key="4">
    <source>
        <dbReference type="Proteomes" id="UP000053342"/>
    </source>
</evidence>
<dbReference type="AlphaFoldDB" id="A0A0D2DD82"/>
<dbReference type="SMART" id="SM00694">
    <property type="entry name" value="DysFC"/>
    <property type="match status" value="1"/>
</dbReference>
<dbReference type="VEuPathDB" id="FungiDB:PV06_07604"/>